<keyword evidence="5" id="KW-1185">Reference proteome</keyword>
<keyword evidence="2" id="KW-1133">Transmembrane helix</keyword>
<dbReference type="EMBL" id="HG721661">
    <property type="protein sequence ID" value="CDJ60282.1"/>
    <property type="molecule type" value="Genomic_DNA"/>
</dbReference>
<dbReference type="Proteomes" id="UP000030763">
    <property type="component" value="Unassembled WGS sequence"/>
</dbReference>
<proteinExistence type="predicted"/>
<name>U6M7T5_EIMMA</name>
<reference evidence="4" key="1">
    <citation type="submission" date="2013-10" db="EMBL/GenBank/DDBJ databases">
        <title>Genomic analysis of the causative agents of coccidiosis in chickens.</title>
        <authorList>
            <person name="Reid A.J."/>
            <person name="Blake D."/>
            <person name="Billington K."/>
            <person name="Browne H."/>
            <person name="Dunn M."/>
            <person name="Hung S."/>
            <person name="Kawahara F."/>
            <person name="Miranda-Saavedra D."/>
            <person name="Mourier T."/>
            <person name="Nagra H."/>
            <person name="Otto T.D."/>
            <person name="Rawlings N."/>
            <person name="Sanchez A."/>
            <person name="Sanders M."/>
            <person name="Subramaniam C."/>
            <person name="Tay Y."/>
            <person name="Dear P."/>
            <person name="Doerig C."/>
            <person name="Gruber A."/>
            <person name="Parkinson J."/>
            <person name="Shirley M."/>
            <person name="Wan K.L."/>
            <person name="Berriman M."/>
            <person name="Tomley F."/>
            <person name="Pain A."/>
        </authorList>
    </citation>
    <scope>NUCLEOTIDE SEQUENCE [LARGE SCALE GENOMIC DNA]</scope>
    <source>
        <strain evidence="4">Weybridge</strain>
    </source>
</reference>
<keyword evidence="2" id="KW-0472">Membrane</keyword>
<feature type="signal peptide" evidence="3">
    <location>
        <begin position="1"/>
        <end position="23"/>
    </location>
</feature>
<gene>
    <name evidence="4" type="ORF">EMWEY_00060350</name>
</gene>
<evidence type="ECO:0000313" key="4">
    <source>
        <dbReference type="EMBL" id="CDJ60282.1"/>
    </source>
</evidence>
<dbReference type="RefSeq" id="XP_013336932.1">
    <property type="nucleotide sequence ID" value="XM_013481478.1"/>
</dbReference>
<feature type="transmembrane region" description="Helical" evidence="2">
    <location>
        <begin position="100"/>
        <end position="121"/>
    </location>
</feature>
<accession>U6M7T5</accession>
<feature type="region of interest" description="Disordered" evidence="1">
    <location>
        <begin position="144"/>
        <end position="174"/>
    </location>
</feature>
<keyword evidence="2" id="KW-0812">Transmembrane</keyword>
<evidence type="ECO:0000256" key="1">
    <source>
        <dbReference type="SAM" id="MobiDB-lite"/>
    </source>
</evidence>
<reference evidence="4" key="2">
    <citation type="submission" date="2013-10" db="EMBL/GenBank/DDBJ databases">
        <authorList>
            <person name="Aslett M."/>
        </authorList>
    </citation>
    <scope>NUCLEOTIDE SEQUENCE [LARGE SCALE GENOMIC DNA]</scope>
    <source>
        <strain evidence="4">Weybridge</strain>
    </source>
</reference>
<dbReference type="VEuPathDB" id="ToxoDB:EMWEY_00060350"/>
<evidence type="ECO:0000256" key="3">
    <source>
        <dbReference type="SAM" id="SignalP"/>
    </source>
</evidence>
<sequence>MSRIYLPLLLVQLLLQFASVAYGSSGAGLWNSLANEVEVQGGTVTAGSEGAGVAAEGPLGPGQMRSGDVVQTAASNAEMQKTRLLQQQKRQLVGSIVSPIMSFVVLMLLYFFAYISFVAIFSQYFRFKVLSLVKYLAQKLHGAEQLNSEQPERKLRQEEQPGSEVDVASTESSR</sequence>
<dbReference type="AlphaFoldDB" id="U6M7T5"/>
<evidence type="ECO:0008006" key="6">
    <source>
        <dbReference type="Google" id="ProtNLM"/>
    </source>
</evidence>
<protein>
    <recommendedName>
        <fullName evidence="6">Transmembrane protein</fullName>
    </recommendedName>
</protein>
<keyword evidence="3" id="KW-0732">Signal</keyword>
<dbReference type="GeneID" id="25340021"/>
<feature type="compositionally biased region" description="Basic and acidic residues" evidence="1">
    <location>
        <begin position="150"/>
        <end position="159"/>
    </location>
</feature>
<feature type="chain" id="PRO_5004675220" description="Transmembrane protein" evidence="3">
    <location>
        <begin position="24"/>
        <end position="174"/>
    </location>
</feature>
<evidence type="ECO:0000256" key="2">
    <source>
        <dbReference type="SAM" id="Phobius"/>
    </source>
</evidence>
<evidence type="ECO:0000313" key="5">
    <source>
        <dbReference type="Proteomes" id="UP000030763"/>
    </source>
</evidence>
<organism evidence="4 5">
    <name type="scientific">Eimeria maxima</name>
    <name type="common">Coccidian parasite</name>
    <dbReference type="NCBI Taxonomy" id="5804"/>
    <lineage>
        <taxon>Eukaryota</taxon>
        <taxon>Sar</taxon>
        <taxon>Alveolata</taxon>
        <taxon>Apicomplexa</taxon>
        <taxon>Conoidasida</taxon>
        <taxon>Coccidia</taxon>
        <taxon>Eucoccidiorida</taxon>
        <taxon>Eimeriorina</taxon>
        <taxon>Eimeriidae</taxon>
        <taxon>Eimeria</taxon>
    </lineage>
</organism>